<evidence type="ECO:0000256" key="20">
    <source>
        <dbReference type="PIRSR" id="PIRSR000006-1"/>
    </source>
</evidence>
<evidence type="ECO:0000256" key="18">
    <source>
        <dbReference type="ARBA" id="ARBA00023136"/>
    </source>
</evidence>
<dbReference type="GO" id="GO:0006119">
    <property type="term" value="P:oxidative phosphorylation"/>
    <property type="evidence" value="ECO:0007669"/>
    <property type="project" value="UniProtKB-UniPathway"/>
</dbReference>
<keyword evidence="12 19" id="KW-0375">Hydrogen ion transport</keyword>
<evidence type="ECO:0000256" key="1">
    <source>
        <dbReference type="ARBA" id="ARBA00004533"/>
    </source>
</evidence>
<keyword evidence="15 19" id="KW-0560">Oxidoreductase</keyword>
<dbReference type="GO" id="GO:0005506">
    <property type="term" value="F:iron ion binding"/>
    <property type="evidence" value="ECO:0007669"/>
    <property type="project" value="InterPro"/>
</dbReference>
<dbReference type="InterPro" id="IPR050597">
    <property type="entry name" value="Cytochrome_c_Oxidase_Subunit"/>
</dbReference>
<evidence type="ECO:0000256" key="13">
    <source>
        <dbReference type="ARBA" id="ARBA00022982"/>
    </source>
</evidence>
<keyword evidence="6 19" id="KW-0997">Cell inner membrane</keyword>
<dbReference type="PROSITE" id="PS51007">
    <property type="entry name" value="CYTC"/>
    <property type="match status" value="2"/>
</dbReference>
<evidence type="ECO:0000256" key="4">
    <source>
        <dbReference type="ARBA" id="ARBA00022448"/>
    </source>
</evidence>
<dbReference type="Pfam" id="PF13442">
    <property type="entry name" value="Cytochrome_CBB3"/>
    <property type="match status" value="1"/>
</dbReference>
<name>A0A1H3NSX1_9RHOB</name>
<organism evidence="24 25">
    <name type="scientific">Citreimonas salinaria</name>
    <dbReference type="NCBI Taxonomy" id="321339"/>
    <lineage>
        <taxon>Bacteria</taxon>
        <taxon>Pseudomonadati</taxon>
        <taxon>Pseudomonadota</taxon>
        <taxon>Alphaproteobacteria</taxon>
        <taxon>Rhodobacterales</taxon>
        <taxon>Roseobacteraceae</taxon>
        <taxon>Citreimonas</taxon>
    </lineage>
</organism>
<evidence type="ECO:0000256" key="17">
    <source>
        <dbReference type="ARBA" id="ARBA00023065"/>
    </source>
</evidence>
<dbReference type="Pfam" id="PF00034">
    <property type="entry name" value="Cytochrom_C"/>
    <property type="match status" value="1"/>
</dbReference>
<evidence type="ECO:0000256" key="6">
    <source>
        <dbReference type="ARBA" id="ARBA00022519"/>
    </source>
</evidence>
<keyword evidence="11" id="KW-0677">Repeat</keyword>
<keyword evidence="16 19" id="KW-0408">Iron</keyword>
<evidence type="ECO:0000256" key="16">
    <source>
        <dbReference type="ARBA" id="ARBA00023004"/>
    </source>
</evidence>
<accession>A0A1H3NSX1</accession>
<feature type="binding site" description="axial binding residue" evidence="20">
    <location>
        <position position="173"/>
    </location>
    <ligand>
        <name>heme c</name>
        <dbReference type="ChEBI" id="CHEBI:61717"/>
        <label>2</label>
    </ligand>
    <ligandPart>
        <name>Fe</name>
        <dbReference type="ChEBI" id="CHEBI:18248"/>
    </ligandPart>
</feature>
<dbReference type="SUPFAM" id="SSF46626">
    <property type="entry name" value="Cytochrome c"/>
    <property type="match status" value="2"/>
</dbReference>
<comment type="subunit">
    <text evidence="19">Component of the cbb3-type cytochrome c oxidase.</text>
</comment>
<comment type="subcellular location">
    <subcellularLocation>
        <location evidence="1 19">Cell inner membrane</location>
    </subcellularLocation>
</comment>
<dbReference type="InterPro" id="IPR004678">
    <property type="entry name" value="Cyt_c_oxidase_cbb3_su3"/>
</dbReference>
<feature type="binding site" description="covalent" evidence="21">
    <location>
        <position position="125"/>
    </location>
    <ligand>
        <name>heme c</name>
        <dbReference type="ChEBI" id="CHEBI:61717"/>
        <label>1</label>
    </ligand>
</feature>
<comment type="cofactor">
    <cofactor evidence="19 21">
        <name>heme c</name>
        <dbReference type="ChEBI" id="CHEBI:61717"/>
    </cofactor>
    <text evidence="19 21">Binds 2 heme C groups per subunit.</text>
</comment>
<dbReference type="Gene3D" id="6.10.280.130">
    <property type="match status" value="1"/>
</dbReference>
<proteinExistence type="inferred from homology"/>
<dbReference type="OrthoDB" id="9811281at2"/>
<dbReference type="InterPro" id="IPR009056">
    <property type="entry name" value="Cyt_c-like_dom"/>
</dbReference>
<feature type="binding site" description="axial binding residue" evidence="20">
    <location>
        <position position="223"/>
    </location>
    <ligand>
        <name>heme c</name>
        <dbReference type="ChEBI" id="CHEBI:61717"/>
        <label>2</label>
    </ligand>
    <ligandPart>
        <name>Fe</name>
        <dbReference type="ChEBI" id="CHEBI:18248"/>
    </ligandPart>
</feature>
<dbReference type="NCBIfam" id="TIGR00782">
    <property type="entry name" value="ccoP"/>
    <property type="match status" value="1"/>
</dbReference>
<evidence type="ECO:0000256" key="9">
    <source>
        <dbReference type="ARBA" id="ARBA00022692"/>
    </source>
</evidence>
<dbReference type="InterPro" id="IPR036909">
    <property type="entry name" value="Cyt_c-like_dom_sf"/>
</dbReference>
<sequence>MSVEDERDELTGHRTTGHDWNGIKELNTRVPRAVWWAIGITHVWALIMWILLPTWPLVDTYTKGILGINQRDLVQGELEAGERYREHWEAHLTVASLDEIRSEQALMDVVRATAPTLWGDNCSACHGISGIGGPGYPNLIDDSWLWGGSDESVLHAIYAGINSAHPETRVSQMLAFGEMGILSRDQIRTVGEYARALGGLAEPEPAILEEGATLYAENCASCHGEDGTGINDLGAPNLTDDIWIYGGDPDSVFRTIHDGRQGWMPAWEGRLSEAQAKILAIYLLDILPEAE</sequence>
<gene>
    <name evidence="24" type="ORF">SAMN05444340_1293</name>
</gene>
<feature type="domain" description="Cytochrome c" evidence="23">
    <location>
        <begin position="206"/>
        <end position="287"/>
    </location>
</feature>
<dbReference type="GO" id="GO:1902600">
    <property type="term" value="P:proton transmembrane transport"/>
    <property type="evidence" value="ECO:0007669"/>
    <property type="project" value="UniProtKB-KW"/>
</dbReference>
<evidence type="ECO:0000259" key="23">
    <source>
        <dbReference type="PROSITE" id="PS51007"/>
    </source>
</evidence>
<evidence type="ECO:0000256" key="10">
    <source>
        <dbReference type="ARBA" id="ARBA00022723"/>
    </source>
</evidence>
<keyword evidence="25" id="KW-1185">Reference proteome</keyword>
<evidence type="ECO:0000256" key="5">
    <source>
        <dbReference type="ARBA" id="ARBA00022475"/>
    </source>
</evidence>
<evidence type="ECO:0000256" key="22">
    <source>
        <dbReference type="SAM" id="Phobius"/>
    </source>
</evidence>
<dbReference type="InterPro" id="IPR038414">
    <property type="entry name" value="CcoP_N_sf"/>
</dbReference>
<evidence type="ECO:0000256" key="15">
    <source>
        <dbReference type="ARBA" id="ARBA00023002"/>
    </source>
</evidence>
<feature type="binding site" description="covalent" evidence="21">
    <location>
        <position position="219"/>
    </location>
    <ligand>
        <name>heme c</name>
        <dbReference type="ChEBI" id="CHEBI:61717"/>
        <label>2</label>
    </ligand>
</feature>
<dbReference type="PANTHER" id="PTHR33751">
    <property type="entry name" value="CBB3-TYPE CYTOCHROME C OXIDASE SUBUNIT FIXP"/>
    <property type="match status" value="1"/>
</dbReference>
<dbReference type="Pfam" id="PF14715">
    <property type="entry name" value="FixP_N"/>
    <property type="match status" value="1"/>
</dbReference>
<keyword evidence="10 19" id="KW-0479">Metal-binding</keyword>
<dbReference type="InterPro" id="IPR008168">
    <property type="entry name" value="Cyt_C_IC"/>
</dbReference>
<dbReference type="AlphaFoldDB" id="A0A1H3NSX1"/>
<keyword evidence="4 19" id="KW-0813">Transport</keyword>
<dbReference type="UniPathway" id="UPA00705"/>
<keyword evidence="9 22" id="KW-0812">Transmembrane</keyword>
<keyword evidence="5 19" id="KW-1003">Cell membrane</keyword>
<dbReference type="STRING" id="321339.SAMN05444340_1293"/>
<dbReference type="Proteomes" id="UP000199286">
    <property type="component" value="Unassembled WGS sequence"/>
</dbReference>
<dbReference type="PIRSF" id="PIRSF000006">
    <property type="entry name" value="Cbb3-Cox_fixP"/>
    <property type="match status" value="1"/>
</dbReference>
<feature type="transmembrane region" description="Helical" evidence="22">
    <location>
        <begin position="33"/>
        <end position="52"/>
    </location>
</feature>
<keyword evidence="8 19" id="KW-0679">Respiratory chain</keyword>
<dbReference type="RefSeq" id="WP_089886259.1">
    <property type="nucleotide sequence ID" value="NZ_FNPF01000029.1"/>
</dbReference>
<protein>
    <recommendedName>
        <fullName evidence="19">Cbb3-type cytochrome c oxidase subunit</fullName>
    </recommendedName>
</protein>
<evidence type="ECO:0000313" key="24">
    <source>
        <dbReference type="EMBL" id="SDY91269.1"/>
    </source>
</evidence>
<reference evidence="24 25" key="1">
    <citation type="submission" date="2016-10" db="EMBL/GenBank/DDBJ databases">
        <authorList>
            <person name="de Groot N.N."/>
        </authorList>
    </citation>
    <scope>NUCLEOTIDE SEQUENCE [LARGE SCALE GENOMIC DNA]</scope>
    <source>
        <strain evidence="24 25">DSM 26880</strain>
    </source>
</reference>
<dbReference type="PRINTS" id="PR00605">
    <property type="entry name" value="CYTCHROMECIC"/>
</dbReference>
<evidence type="ECO:0000256" key="14">
    <source>
        <dbReference type="ARBA" id="ARBA00022989"/>
    </source>
</evidence>
<dbReference type="EMBL" id="FNPF01000029">
    <property type="protein sequence ID" value="SDY91269.1"/>
    <property type="molecule type" value="Genomic_DNA"/>
</dbReference>
<evidence type="ECO:0000256" key="19">
    <source>
        <dbReference type="PIRNR" id="PIRNR000006"/>
    </source>
</evidence>
<feature type="binding site" description="covalent" evidence="21">
    <location>
        <position position="222"/>
    </location>
    <ligand>
        <name>heme c</name>
        <dbReference type="ChEBI" id="CHEBI:61717"/>
        <label>2</label>
    </ligand>
</feature>
<comment type="function">
    <text evidence="19">C-type cytochrome. Part of the cbb3-type cytochrome c oxidase complex.</text>
</comment>
<feature type="binding site" description="axial binding residue" evidence="20">
    <location>
        <position position="264"/>
    </location>
    <ligand>
        <name>heme c</name>
        <dbReference type="ChEBI" id="CHEBI:61717"/>
        <label>1</label>
    </ligand>
    <ligandPart>
        <name>Fe</name>
        <dbReference type="ChEBI" id="CHEBI:18248"/>
    </ligandPart>
</feature>
<feature type="binding site" description="axial binding residue" evidence="20">
    <location>
        <position position="126"/>
    </location>
    <ligand>
        <name>heme c</name>
        <dbReference type="ChEBI" id="CHEBI:61717"/>
        <label>1</label>
    </ligand>
    <ligandPart>
        <name>Fe</name>
        <dbReference type="ChEBI" id="CHEBI:18248"/>
    </ligandPart>
</feature>
<dbReference type="GO" id="GO:0005886">
    <property type="term" value="C:plasma membrane"/>
    <property type="evidence" value="ECO:0007669"/>
    <property type="project" value="UniProtKB-SubCell"/>
</dbReference>
<evidence type="ECO:0000256" key="11">
    <source>
        <dbReference type="ARBA" id="ARBA00022737"/>
    </source>
</evidence>
<evidence type="ECO:0000256" key="12">
    <source>
        <dbReference type="ARBA" id="ARBA00022781"/>
    </source>
</evidence>
<keyword evidence="13 19" id="KW-0249">Electron transport</keyword>
<evidence type="ECO:0000256" key="7">
    <source>
        <dbReference type="ARBA" id="ARBA00022617"/>
    </source>
</evidence>
<evidence type="ECO:0000256" key="3">
    <source>
        <dbReference type="ARBA" id="ARBA00006113"/>
    </source>
</evidence>
<dbReference type="GO" id="GO:0020037">
    <property type="term" value="F:heme binding"/>
    <property type="evidence" value="ECO:0007669"/>
    <property type="project" value="InterPro"/>
</dbReference>
<feature type="domain" description="Cytochrome c" evidence="23">
    <location>
        <begin position="97"/>
        <end position="198"/>
    </location>
</feature>
<dbReference type="Gene3D" id="1.10.760.10">
    <property type="entry name" value="Cytochrome c-like domain"/>
    <property type="match status" value="2"/>
</dbReference>
<comment type="similarity">
    <text evidence="3 19">Belongs to the CcoP / FixP family.</text>
</comment>
<dbReference type="GO" id="GO:0009055">
    <property type="term" value="F:electron transfer activity"/>
    <property type="evidence" value="ECO:0007669"/>
    <property type="project" value="InterPro"/>
</dbReference>
<evidence type="ECO:0000256" key="8">
    <source>
        <dbReference type="ARBA" id="ARBA00022660"/>
    </source>
</evidence>
<keyword evidence="7 19" id="KW-0349">Heme</keyword>
<dbReference type="PANTHER" id="PTHR33751:SF1">
    <property type="entry name" value="CBB3-TYPE CYTOCHROME C OXIDASE SUBUNIT FIXP"/>
    <property type="match status" value="1"/>
</dbReference>
<dbReference type="InterPro" id="IPR032858">
    <property type="entry name" value="CcoP_N"/>
</dbReference>
<keyword evidence="18 19" id="KW-0472">Membrane</keyword>
<dbReference type="GO" id="GO:0016491">
    <property type="term" value="F:oxidoreductase activity"/>
    <property type="evidence" value="ECO:0007669"/>
    <property type="project" value="UniProtKB-KW"/>
</dbReference>
<keyword evidence="17 19" id="KW-0406">Ion transport</keyword>
<evidence type="ECO:0000313" key="25">
    <source>
        <dbReference type="Proteomes" id="UP000199286"/>
    </source>
</evidence>
<evidence type="ECO:0000256" key="21">
    <source>
        <dbReference type="PIRSR" id="PIRSR000006-2"/>
    </source>
</evidence>
<feature type="binding site" description="covalent" evidence="21">
    <location>
        <position position="122"/>
    </location>
    <ligand>
        <name>heme c</name>
        <dbReference type="ChEBI" id="CHEBI:61717"/>
        <label>1</label>
    </ligand>
</feature>
<comment type="pathway">
    <text evidence="2 19">Energy metabolism; oxidative phosphorylation.</text>
</comment>
<keyword evidence="14 22" id="KW-1133">Transmembrane helix</keyword>
<evidence type="ECO:0000256" key="2">
    <source>
        <dbReference type="ARBA" id="ARBA00004673"/>
    </source>
</evidence>